<organism evidence="1 2">
    <name type="scientific">Winogradskyella aquimaris</name>
    <dbReference type="NCBI Taxonomy" id="864074"/>
    <lineage>
        <taxon>Bacteria</taxon>
        <taxon>Pseudomonadati</taxon>
        <taxon>Bacteroidota</taxon>
        <taxon>Flavobacteriia</taxon>
        <taxon>Flavobacteriales</taxon>
        <taxon>Flavobacteriaceae</taxon>
        <taxon>Winogradskyella</taxon>
    </lineage>
</organism>
<protein>
    <submittedName>
        <fullName evidence="1">Histidine phosphatase family protein</fullName>
    </submittedName>
</protein>
<accession>A0ABU5EJJ3</accession>
<dbReference type="RefSeq" id="WP_320554897.1">
    <property type="nucleotide sequence ID" value="NZ_JAXDAE010000003.1"/>
</dbReference>
<evidence type="ECO:0000313" key="2">
    <source>
        <dbReference type="Proteomes" id="UP001285855"/>
    </source>
</evidence>
<dbReference type="PANTHER" id="PTHR47623">
    <property type="entry name" value="OS09G0287300 PROTEIN"/>
    <property type="match status" value="1"/>
</dbReference>
<comment type="caution">
    <text evidence="1">The sequence shown here is derived from an EMBL/GenBank/DDBJ whole genome shotgun (WGS) entry which is preliminary data.</text>
</comment>
<sequence length="164" mass="18670">MKSLILVRHGKSSWKYDVSDSQRPLQQRGREDAKLVSNRYLELDKLPDKIFCSPAVRAFSTCKIFLETFNLSEKSIEIRDDLYDFGGESVINFIKNLPNGYDTVMIFGHNHAFTSIANIFGNKFIENLPTSGLIKLNFEISSWADLKKGSTAFIITPKDLKNND</sequence>
<gene>
    <name evidence="1" type="ORF">SNF14_04195</name>
</gene>
<evidence type="ECO:0000313" key="1">
    <source>
        <dbReference type="EMBL" id="MDY2586524.1"/>
    </source>
</evidence>
<name>A0ABU5EJJ3_9FLAO</name>
<keyword evidence="2" id="KW-1185">Reference proteome</keyword>
<dbReference type="Proteomes" id="UP001285855">
    <property type="component" value="Unassembled WGS sequence"/>
</dbReference>
<dbReference type="CDD" id="cd07067">
    <property type="entry name" value="HP_PGM_like"/>
    <property type="match status" value="1"/>
</dbReference>
<dbReference type="EMBL" id="JAXDAE010000003">
    <property type="protein sequence ID" value="MDY2586524.1"/>
    <property type="molecule type" value="Genomic_DNA"/>
</dbReference>
<dbReference type="PANTHER" id="PTHR47623:SF1">
    <property type="entry name" value="OS09G0287300 PROTEIN"/>
    <property type="match status" value="1"/>
</dbReference>
<dbReference type="SUPFAM" id="SSF53254">
    <property type="entry name" value="Phosphoglycerate mutase-like"/>
    <property type="match status" value="1"/>
</dbReference>
<proteinExistence type="predicted"/>
<dbReference type="Gene3D" id="3.40.50.1240">
    <property type="entry name" value="Phosphoglycerate mutase-like"/>
    <property type="match status" value="1"/>
</dbReference>
<reference evidence="1 2" key="1">
    <citation type="submission" date="2023-11" db="EMBL/GenBank/DDBJ databases">
        <title>Winogradskyella pelagius sp. nov., isolated from coastal sediment.</title>
        <authorList>
            <person name="Li F."/>
        </authorList>
    </citation>
    <scope>NUCLEOTIDE SEQUENCE [LARGE SCALE GENOMIC DNA]</scope>
    <source>
        <strain evidence="1 2">KCTC 23502</strain>
    </source>
</reference>
<dbReference type="InterPro" id="IPR013078">
    <property type="entry name" value="His_Pase_superF_clade-1"/>
</dbReference>
<dbReference type="InterPro" id="IPR029033">
    <property type="entry name" value="His_PPase_superfam"/>
</dbReference>
<dbReference type="Pfam" id="PF00300">
    <property type="entry name" value="His_Phos_1"/>
    <property type="match status" value="1"/>
</dbReference>